<dbReference type="EMBL" id="CP012117">
    <property type="protein sequence ID" value="ANP28455.1"/>
    <property type="molecule type" value="Genomic_DNA"/>
</dbReference>
<feature type="region of interest" description="Disordered" evidence="3">
    <location>
        <begin position="1"/>
        <end position="45"/>
    </location>
</feature>
<dbReference type="PATRIC" id="fig|1630135.4.peg.1902"/>
<dbReference type="GO" id="GO:0006302">
    <property type="term" value="P:double-strand break repair"/>
    <property type="evidence" value="ECO:0007669"/>
    <property type="project" value="TreeGrafter"/>
</dbReference>
<dbReference type="STRING" id="1630135.DAD186_19050"/>
<evidence type="ECO:0008006" key="6">
    <source>
        <dbReference type="Google" id="ProtNLM"/>
    </source>
</evidence>
<dbReference type="Pfam" id="PF13555">
    <property type="entry name" value="AAA_29"/>
    <property type="match status" value="1"/>
</dbReference>
<evidence type="ECO:0000256" key="3">
    <source>
        <dbReference type="SAM" id="MobiDB-lite"/>
    </source>
</evidence>
<protein>
    <recommendedName>
        <fullName evidence="6">AAA+ ATPase domain-containing protein</fullName>
    </recommendedName>
</protein>
<dbReference type="Proteomes" id="UP000092596">
    <property type="component" value="Chromosome"/>
</dbReference>
<dbReference type="PANTHER" id="PTHR32182">
    <property type="entry name" value="DNA REPLICATION AND REPAIR PROTEIN RECF"/>
    <property type="match status" value="1"/>
</dbReference>
<sequence>MSPMSEETPMNDAQNPLDGLGEASVGTAPENPRREVADPDHPHPGQWRLNHVQLSNWGTFHGTHDLEISSKGYFLTGGPGTGKSTLLDAISALLTPPRALHFNAAASDAGPRSTKYRRTVASYVRGAWAMHYDAATGEFSQEVLRENSTLSVVSLRFGNGLGETLQLTRMFLLQSGHSSDSDVKSLYVISSKPYDVADLRPFVSASIEGRELEKTLEGTETFRQFREYRARFSQILGIPDEKALGLLHKIQSAKELGDVNALLRDYMLDEPRTFDLADQALANFQNLSEVYDALVTAREQRDVLTGLREADKVWREARSRGSELVDRRNDIDVFAAQHLVRLLADEKDRLTRDQDRLRAHRNRLSQDIADARGDLAQLKEQRKSAGGGEIDDWKKQIAGLEVERDRRRERATEFSGQLALADLRTPSNEETFTQTQREVAKLRAALEEDEKNEVQTQWEAEAQVREHAHALETTRQELASLTTRASNLHSDDVALRDLLAERIGVAATDLPFAAELLQVRAGEEEWTAAAEQALRGLARSILVPERAYRAFAREIDGMKLRRRVSYNRINTGVKPAPKRLEPRSLGAKIDIREGEFHEWLSNEVASRMDYLCAENLEEFTKHPRAVLRSGQIKHSATRHEKNAERQINDRSNWVLGFDNRAKRAVFEAERTRAEQALFEAQARRRDLEKAAHTRREKLFALQAIQTVTWDDVDAASVARRIANLEDMVRAAEDGSSALTQIARQIDQVEMSISEGDEELLEIVGQLGRVNEQLDQISERHLQAEAQIEERALAPETRADLEERFRAIAPTLLLSNIDRVTRDASATLDAELMALTKKTARAEEDMRTAMREFTRRWPAGGADVDTSLEATPEYLAILRSIEEEKLPEVEDRFFEFFTSNTLGDVQALATAIAREPAQIRKRLAKINELLAQVEFHEGRYLQLSMRPVHLAALDEFKRALNQATNSSLENDLTLDREKAEERFLALQNLMEIITKARTREDLASRAILDVRRHVHFHAEEVNKEGEVVHAHESGGPLSGGQNERLTTFCLAAALRYQLAGTGVDVPRYAPIIIDEAFSKGAGKFITAAMESFRHFGFQVILANPGKNPQALAPFIGGVGVVSIREDRYSSVSPIDFIPEA</sequence>
<gene>
    <name evidence="4" type="ORF">DAD186_19050</name>
</gene>
<dbReference type="Gene3D" id="3.40.50.300">
    <property type="entry name" value="P-loop containing nucleotide triphosphate hydrolases"/>
    <property type="match status" value="1"/>
</dbReference>
<reference evidence="4 5" key="1">
    <citation type="submission" date="2015-06" db="EMBL/GenBank/DDBJ databases">
        <title>Investigation of pathophysiology for high-risk pregnancy and development of treatment modality based on it.</title>
        <authorList>
            <person name="Kim B.-C."/>
            <person name="Lim S."/>
        </authorList>
    </citation>
    <scope>NUCLEOTIDE SEQUENCE [LARGE SCALE GENOMIC DNA]</scope>
    <source>
        <strain evidence="4 5">AD1-86</strain>
    </source>
</reference>
<evidence type="ECO:0000256" key="1">
    <source>
        <dbReference type="ARBA" id="ARBA00023236"/>
    </source>
</evidence>
<keyword evidence="2" id="KW-0175">Coiled coil</keyword>
<keyword evidence="1" id="KW-0742">SOS response</keyword>
<dbReference type="GO" id="GO:0009432">
    <property type="term" value="P:SOS response"/>
    <property type="evidence" value="ECO:0007669"/>
    <property type="project" value="UniProtKB-KW"/>
</dbReference>
<feature type="coiled-coil region" evidence="2">
    <location>
        <begin position="343"/>
        <end position="452"/>
    </location>
</feature>
<accession>A0A1B0ZKA5</accession>
<evidence type="ECO:0000313" key="4">
    <source>
        <dbReference type="EMBL" id="ANP28455.1"/>
    </source>
</evidence>
<evidence type="ECO:0000313" key="5">
    <source>
        <dbReference type="Proteomes" id="UP000092596"/>
    </source>
</evidence>
<dbReference type="GO" id="GO:0000731">
    <property type="term" value="P:DNA synthesis involved in DNA repair"/>
    <property type="evidence" value="ECO:0007669"/>
    <property type="project" value="TreeGrafter"/>
</dbReference>
<dbReference type="KEGG" id="dva:DAD186_19050"/>
<dbReference type="Pfam" id="PF13558">
    <property type="entry name" value="SbcC_Walker_B"/>
    <property type="match status" value="1"/>
</dbReference>
<organism evidence="4 5">
    <name type="scientific">Dermabacter vaginalis</name>
    <dbReference type="NCBI Taxonomy" id="1630135"/>
    <lineage>
        <taxon>Bacteria</taxon>
        <taxon>Bacillati</taxon>
        <taxon>Actinomycetota</taxon>
        <taxon>Actinomycetes</taxon>
        <taxon>Micrococcales</taxon>
        <taxon>Dermabacteraceae</taxon>
        <taxon>Dermabacter</taxon>
    </lineage>
</organism>
<dbReference type="PANTHER" id="PTHR32182:SF22">
    <property type="entry name" value="ATP-DEPENDENT ENDONUCLEASE, OLD FAMILY-RELATED"/>
    <property type="match status" value="1"/>
</dbReference>
<dbReference type="AlphaFoldDB" id="A0A1B0ZKA5"/>
<dbReference type="SUPFAM" id="SSF52540">
    <property type="entry name" value="P-loop containing nucleoside triphosphate hydrolases"/>
    <property type="match status" value="1"/>
</dbReference>
<dbReference type="InterPro" id="IPR027417">
    <property type="entry name" value="P-loop_NTPase"/>
</dbReference>
<name>A0A1B0ZKA5_9MICO</name>
<feature type="compositionally biased region" description="Basic and acidic residues" evidence="3">
    <location>
        <begin position="31"/>
        <end position="43"/>
    </location>
</feature>
<keyword evidence="1" id="KW-0227">DNA damage</keyword>
<evidence type="ECO:0000256" key="2">
    <source>
        <dbReference type="SAM" id="Coils"/>
    </source>
</evidence>
<proteinExistence type="predicted"/>